<dbReference type="HOGENOM" id="CLU_1439495_0_0_3"/>
<feature type="coiled-coil region" evidence="1">
    <location>
        <begin position="27"/>
        <end position="65"/>
    </location>
</feature>
<feature type="compositionally biased region" description="Polar residues" evidence="2">
    <location>
        <begin position="133"/>
        <end position="161"/>
    </location>
</feature>
<keyword evidence="1" id="KW-0175">Coiled coil</keyword>
<evidence type="ECO:0000256" key="1">
    <source>
        <dbReference type="SAM" id="Coils"/>
    </source>
</evidence>
<dbReference type="OrthoDB" id="511898at2"/>
<accession>B8HML2</accession>
<evidence type="ECO:0000256" key="2">
    <source>
        <dbReference type="SAM" id="MobiDB-lite"/>
    </source>
</evidence>
<dbReference type="NCBIfam" id="TIGR04376">
    <property type="entry name" value="TIGR04376 family protein"/>
    <property type="match status" value="1"/>
</dbReference>
<dbReference type="InterPro" id="IPR030816">
    <property type="entry name" value="CHP04376"/>
</dbReference>
<proteinExistence type="predicted"/>
<protein>
    <recommendedName>
        <fullName evidence="4">TIGR04376 family protein</fullName>
    </recommendedName>
</protein>
<dbReference type="AlphaFoldDB" id="B8HML2"/>
<name>B8HML2_CYAP4</name>
<evidence type="ECO:0000313" key="3">
    <source>
        <dbReference type="EMBL" id="ACL43627.1"/>
    </source>
</evidence>
<sequence>MGLYEDFTTFLEQRLEEFLRTHPELELQVLDENLREQEADTQRLMSQLQSEQKQLEADILSTAQEIQRWHSRIEKARSAGRVDLAEAAQQREAALLRQGNQRWGQMQVLRERIQQTQTLMDNIRTRRQEVQKQRAQTQPTGNTYADRNPTGWYQTGFSSQADPLEDQFRRWETEAELEELKRSMGR</sequence>
<dbReference type="EMBL" id="CP001344">
    <property type="protein sequence ID" value="ACL43627.1"/>
    <property type="molecule type" value="Genomic_DNA"/>
</dbReference>
<reference evidence="3" key="1">
    <citation type="submission" date="2009-01" db="EMBL/GenBank/DDBJ databases">
        <title>Complete sequence of chromosome Cyanothece sp. PCC 7425.</title>
        <authorList>
            <consortium name="US DOE Joint Genome Institute"/>
            <person name="Lucas S."/>
            <person name="Copeland A."/>
            <person name="Lapidus A."/>
            <person name="Glavina del Rio T."/>
            <person name="Dalin E."/>
            <person name="Tice H."/>
            <person name="Bruce D."/>
            <person name="Goodwin L."/>
            <person name="Pitluck S."/>
            <person name="Sims D."/>
            <person name="Meineke L."/>
            <person name="Brettin T."/>
            <person name="Detter J.C."/>
            <person name="Han C."/>
            <person name="Larimer F."/>
            <person name="Land M."/>
            <person name="Hauser L."/>
            <person name="Kyrpides N."/>
            <person name="Ovchinnikova G."/>
            <person name="Liberton M."/>
            <person name="Stoeckel J."/>
            <person name="Banerjee A."/>
            <person name="Singh A."/>
            <person name="Page L."/>
            <person name="Sato H."/>
            <person name="Zhao L."/>
            <person name="Sherman L."/>
            <person name="Pakrasi H."/>
            <person name="Richardson P."/>
        </authorList>
    </citation>
    <scope>NUCLEOTIDE SEQUENCE</scope>
    <source>
        <strain evidence="3">PCC 7425</strain>
    </source>
</reference>
<organism evidence="3">
    <name type="scientific">Cyanothece sp. (strain PCC 7425 / ATCC 29141)</name>
    <dbReference type="NCBI Taxonomy" id="395961"/>
    <lineage>
        <taxon>Bacteria</taxon>
        <taxon>Bacillati</taxon>
        <taxon>Cyanobacteriota</taxon>
        <taxon>Cyanophyceae</taxon>
        <taxon>Gomontiellales</taxon>
        <taxon>Cyanothecaceae</taxon>
        <taxon>Cyanothece</taxon>
    </lineage>
</organism>
<feature type="region of interest" description="Disordered" evidence="2">
    <location>
        <begin position="131"/>
        <end position="161"/>
    </location>
</feature>
<gene>
    <name evidence="3" type="ordered locus">Cyan7425_1248</name>
</gene>
<dbReference type="STRING" id="395961.Cyan7425_1248"/>
<evidence type="ECO:0008006" key="4">
    <source>
        <dbReference type="Google" id="ProtNLM"/>
    </source>
</evidence>
<dbReference type="KEGG" id="cyn:Cyan7425_1248"/>
<dbReference type="eggNOG" id="COG1842">
    <property type="taxonomic scope" value="Bacteria"/>
</dbReference>